<evidence type="ECO:0000256" key="9">
    <source>
        <dbReference type="ARBA" id="ARBA00022952"/>
    </source>
</evidence>
<evidence type="ECO:0000256" key="2">
    <source>
        <dbReference type="ARBA" id="ARBA00022553"/>
    </source>
</evidence>
<comment type="subcellular location">
    <subcellularLocation>
        <location evidence="15">Virion</location>
    </subcellularLocation>
    <subcellularLocation>
        <location evidence="15">Host nucleus</location>
    </subcellularLocation>
</comment>
<dbReference type="GO" id="GO:0019028">
    <property type="term" value="C:viral capsid"/>
    <property type="evidence" value="ECO:0007669"/>
    <property type="project" value="UniProtKB-UniRule"/>
</dbReference>
<dbReference type="GO" id="GO:0075521">
    <property type="term" value="P:microtubule-dependent intracellular transport of viral material towards nucleus"/>
    <property type="evidence" value="ECO:0007669"/>
    <property type="project" value="UniProtKB-UniRule"/>
</dbReference>
<keyword evidence="9 15" id="KW-1177">Microtubular inwards viral transport</keyword>
<evidence type="ECO:0000313" key="16">
    <source>
        <dbReference type="EMBL" id="AYA93672.1"/>
    </source>
</evidence>
<comment type="PTM">
    <text evidence="15">Highly phosphorylated.</text>
</comment>
<comment type="subunit">
    <text evidence="15">Interacts with major capsid protein L1. Interacts with E2; this interaction inhibits E2 transcriptional activity but not the DNA replication function E2. Interacts with host HSPA8; this interaction is required for L2 nuclear translocation. Interacts with host importins KPNB2 and KPNB3. Forms a complex with importin alpha2-beta1 heterodimers via interaction with the importin alpha2 adapter. Interacts with host DYNLT1; this interaction is essential for virus intracellular transport during entry. Interacts (via C-terminus) with host retromer subunits VPS35 AND VPS29.</text>
</comment>
<evidence type="ECO:0000256" key="13">
    <source>
        <dbReference type="ARBA" id="ARBA00023157"/>
    </source>
</evidence>
<dbReference type="GO" id="GO:0003677">
    <property type="term" value="F:DNA binding"/>
    <property type="evidence" value="ECO:0007669"/>
    <property type="project" value="UniProtKB-UniRule"/>
</dbReference>
<proteinExistence type="inferred from homology"/>
<keyword evidence="12 15" id="KW-0238">DNA-binding</keyword>
<keyword evidence="4 15" id="KW-1048">Host nucleus</keyword>
<protein>
    <recommendedName>
        <fullName evidence="15">Minor capsid protein L2</fullName>
    </recommendedName>
</protein>
<organism evidence="16">
    <name type="scientific">Human papillomavirus</name>
    <dbReference type="NCBI Taxonomy" id="10566"/>
    <lineage>
        <taxon>Viruses</taxon>
        <taxon>Monodnaviria</taxon>
        <taxon>Shotokuvirae</taxon>
        <taxon>Cossaviricota</taxon>
        <taxon>Papovaviricetes</taxon>
        <taxon>Zurhausenvirales</taxon>
        <taxon>Papillomaviridae</taxon>
    </lineage>
</organism>
<reference evidence="16" key="1">
    <citation type="journal article" date="2018" name="Nat. Med.">
        <title>Expanded skin virome in DOCK8-deficient patients.</title>
        <authorList>
            <consortium name="NISC Comparative Sequencing Program"/>
            <person name="Tirosh O."/>
            <person name="Conlan S."/>
            <person name="Deming C."/>
            <person name="Lee-Lin S.Q."/>
            <person name="Huang X."/>
            <person name="Su H.C."/>
            <person name="Freeman A.F."/>
            <person name="Segre J.A."/>
            <person name="Kong H.H."/>
        </authorList>
    </citation>
    <scope>NUCLEOTIDE SEQUENCE</scope>
    <source>
        <strain evidence="16">HPV-mSK_054</strain>
    </source>
</reference>
<evidence type="ECO:0000256" key="14">
    <source>
        <dbReference type="ARBA" id="ARBA00023296"/>
    </source>
</evidence>
<keyword evidence="3 15" id="KW-0167">Capsid protein</keyword>
<keyword evidence="10" id="KW-1039">Host endosome</keyword>
<evidence type="ECO:0000256" key="10">
    <source>
        <dbReference type="ARBA" id="ARBA00023046"/>
    </source>
</evidence>
<comment type="similarity">
    <text evidence="15">Belongs to the papillomaviridae L2 protein family.</text>
</comment>
<keyword evidence="5 15" id="KW-0945">Host-virus interaction</keyword>
<keyword evidence="14 15" id="KW-1160">Virus entry into host cell</keyword>
<keyword evidence="11 15" id="KW-1176">Cytoplasmic inwards viral transport</keyword>
<evidence type="ECO:0000256" key="15">
    <source>
        <dbReference type="HAMAP-Rule" id="MF_04003"/>
    </source>
</evidence>
<dbReference type="InterPro" id="IPR000784">
    <property type="entry name" value="Late_L2"/>
</dbReference>
<evidence type="ECO:0000256" key="4">
    <source>
        <dbReference type="ARBA" id="ARBA00022562"/>
    </source>
</evidence>
<evidence type="ECO:0000256" key="5">
    <source>
        <dbReference type="ARBA" id="ARBA00022581"/>
    </source>
</evidence>
<dbReference type="GO" id="GO:0046718">
    <property type="term" value="P:symbiont entry into host cell"/>
    <property type="evidence" value="ECO:0007669"/>
    <property type="project" value="UniProtKB-KW"/>
</dbReference>
<dbReference type="EMBL" id="MH777199">
    <property type="protein sequence ID" value="AYA93672.1"/>
    <property type="molecule type" value="Genomic_DNA"/>
</dbReference>
<comment type="caution">
    <text evidence="15">Lacks conserved residue(s) required for the propagation of feature annotation.</text>
</comment>
<evidence type="ECO:0000256" key="7">
    <source>
        <dbReference type="ARBA" id="ARBA00022844"/>
    </source>
</evidence>
<evidence type="ECO:0000256" key="3">
    <source>
        <dbReference type="ARBA" id="ARBA00022561"/>
    </source>
</evidence>
<dbReference type="Pfam" id="PF00513">
    <property type="entry name" value="Late_protein_L2"/>
    <property type="match status" value="1"/>
</dbReference>
<dbReference type="GO" id="GO:0075732">
    <property type="term" value="P:viral penetration into host nucleus"/>
    <property type="evidence" value="ECO:0007669"/>
    <property type="project" value="UniProtKB-KW"/>
</dbReference>
<evidence type="ECO:0000256" key="12">
    <source>
        <dbReference type="ARBA" id="ARBA00023125"/>
    </source>
</evidence>
<evidence type="ECO:0000256" key="11">
    <source>
        <dbReference type="ARBA" id="ARBA00023120"/>
    </source>
</evidence>
<keyword evidence="7 15" id="KW-0946">Virion</keyword>
<keyword evidence="8 15" id="KW-0426">Late protein</keyword>
<keyword evidence="6" id="KW-1040">Host Golgi apparatus</keyword>
<keyword evidence="13" id="KW-1015">Disulfide bond</keyword>
<evidence type="ECO:0000256" key="6">
    <source>
        <dbReference type="ARBA" id="ARBA00022812"/>
    </source>
</evidence>
<name>A0A385PP94_9PAPI</name>
<evidence type="ECO:0000256" key="8">
    <source>
        <dbReference type="ARBA" id="ARBA00022921"/>
    </source>
</evidence>
<gene>
    <name evidence="15" type="primary">L2</name>
</gene>
<sequence>MYRAGRSKRASAEQLYKQCATGDCPIDVKNKIEGDTWADRLLKWFGSFVYFGGLGIGTGRGSGGSTGYRPLGGPTTRPTPELIPVRPAVPIDPIGPVEIVPVDTINPSGPSIIPLTDITLPDPTVIDIGNPTTSLGAGEIDIVSAVDPLTDIGGVGGNPTIISTTNESAILDVQPIPPPKRFALDINNKPTGTHLTVYSSTTHPDPDINIFVTSGFEGEIVGDVEEIPLQEFNIMQEFDVQESAPQSSTPINPLQQLAGRTRQLYNRFTEQIRTTNPDFLGQTSRAVQFEFENPAFENDISYTFETDIAELGAAPDTDFRDVRVLHRPIYSTTDTGLVRVSRLGERATLTTRSGLQLGQAVHFYQDLSAIEPQDFIEMQPLNQTSHISTTVNSLLNSTIVNPAYNPDTFADDFLLDDLHESFDNAHLVIQYTDADGDSFIIPSLPPGAPLKPFINDYGASIIVHNPVSNTTNQAPLSPSIPDTPVLVLDLTSDDFYLHPSFFKRRKRKRLDLF</sequence>
<dbReference type="GO" id="GO:0043657">
    <property type="term" value="C:host cell"/>
    <property type="evidence" value="ECO:0007669"/>
    <property type="project" value="GOC"/>
</dbReference>
<keyword evidence="1 15" id="KW-1163">Viral penetration into host nucleus</keyword>
<dbReference type="GO" id="GO:0042025">
    <property type="term" value="C:host cell nucleus"/>
    <property type="evidence" value="ECO:0007669"/>
    <property type="project" value="UniProtKB-SubCell"/>
</dbReference>
<comment type="function">
    <text evidence="15">Minor protein of the capsid that localizes along the inner surface of the virion, within the central cavities beneath the L1 pentamers. Plays a role in capsid stabilization through interaction with the major capsid protein L1. Once the virion enters the host cell, L2 escorts the genomic DNA into the nucleus by promoting escape from the endosomal compartments and traffic through the host Golgi network. Mechanistically, the C-terminus of L2 possesses a cell-penetrating peptide that protudes from the host endosome, interacts with host cytoplasmic retromer cargo and thereby mediates the capsid delivery to the host trans-Golgi network. Plays a role through its interaction with host dynein in the intracellular microtubule-dependent transport of viral capsid toward the nucleus. Mediates the viral genome import into the nucleus through binding to host importins. Once within the nucleus, L2 localizes viral genomes to host PML bodies in order to activate early gene expression for establishment of infection. Later on, promotes late gene expression by interacting with the viral E2 protein and by inhibiting its transcriptional activation functions. During virion assembly, encapsidates the genome by direct interaction with the viral DNA.</text>
</comment>
<dbReference type="HAMAP" id="MF_04003">
    <property type="entry name" value="PPV_L2"/>
    <property type="match status" value="1"/>
</dbReference>
<keyword evidence="2 15" id="KW-0597">Phosphoprotein</keyword>
<accession>A0A385PP94</accession>
<evidence type="ECO:0000256" key="1">
    <source>
        <dbReference type="ARBA" id="ARBA00022524"/>
    </source>
</evidence>
<dbReference type="GO" id="GO:0005198">
    <property type="term" value="F:structural molecule activity"/>
    <property type="evidence" value="ECO:0007669"/>
    <property type="project" value="UniProtKB-UniRule"/>
</dbReference>